<dbReference type="SUPFAM" id="SSF55785">
    <property type="entry name" value="PYP-like sensor domain (PAS domain)"/>
    <property type="match status" value="1"/>
</dbReference>
<dbReference type="Pfam" id="PF00512">
    <property type="entry name" value="HisKA"/>
    <property type="match status" value="1"/>
</dbReference>
<dbReference type="InterPro" id="IPR036097">
    <property type="entry name" value="HisK_dim/P_sf"/>
</dbReference>
<sequence length="529" mass="61688">MGGEYMTEIDVYKCMLKSSPLTYFYGKFIRQDDEGADFKIYETNLKLDKLVNNNLSYIIENYNFRDIDINNIFKEIDKNGLYESEFLKINKLDGDKAIIWFKDYLDKKILERFNDKKGRKVQSFDLVPILRDIGNKKLVNRFVKENDIRFKQISDNINDVIIIREREKVTYVNQAFEKIFGKPCSTIYNSNTIDKFLEHVHPQDRYKIRRHKYEDSFEETIRIVRGDNEIRWVWYKSNVVNNDDGEELKKVIIISDITSKKDEEFQLEKLKIDFFSNLSHEFKTPINLIFTSLQMLKFSLDKNQIKEDTNYERYIKVANQNIFRLTKLVDNLIDCTRLSSGEIKYNPSNNDIVSFIEDICSSVVKIGKSDSIEIIFDTEIEEKIIAFDVEKMERVMFNLLSNAIKSIKLHGKIEVSLLLEKGNVVIKVKDNGVGFSKDKTDEIFGIFNHINSRMTKISEGSGVGLFIVKSLVEMHGGNITVESELGKGAEFIVRLPDVVSNSKKEEGISKQIEDLAKQRAIVEFSDIYW</sequence>
<dbReference type="Gene3D" id="3.30.450.20">
    <property type="entry name" value="PAS domain"/>
    <property type="match status" value="1"/>
</dbReference>
<dbReference type="InterPro" id="IPR000014">
    <property type="entry name" value="PAS"/>
</dbReference>
<dbReference type="PANTHER" id="PTHR43547">
    <property type="entry name" value="TWO-COMPONENT HISTIDINE KINASE"/>
    <property type="match status" value="1"/>
</dbReference>
<dbReference type="GO" id="GO:0016020">
    <property type="term" value="C:membrane"/>
    <property type="evidence" value="ECO:0007669"/>
    <property type="project" value="UniProtKB-SubCell"/>
</dbReference>
<dbReference type="CDD" id="cd00075">
    <property type="entry name" value="HATPase"/>
    <property type="match status" value="1"/>
</dbReference>
<dbReference type="InterPro" id="IPR005467">
    <property type="entry name" value="His_kinase_dom"/>
</dbReference>
<dbReference type="Proteomes" id="UP000280586">
    <property type="component" value="Chromosome"/>
</dbReference>
<dbReference type="PROSITE" id="PS50109">
    <property type="entry name" value="HIS_KIN"/>
    <property type="match status" value="1"/>
</dbReference>
<evidence type="ECO:0000259" key="8">
    <source>
        <dbReference type="PROSITE" id="PS50109"/>
    </source>
</evidence>
<dbReference type="InterPro" id="IPR035965">
    <property type="entry name" value="PAS-like_dom_sf"/>
</dbReference>
<keyword evidence="5" id="KW-0808">Transferase</keyword>
<dbReference type="Pfam" id="PF08447">
    <property type="entry name" value="PAS_3"/>
    <property type="match status" value="1"/>
</dbReference>
<dbReference type="SUPFAM" id="SSF47384">
    <property type="entry name" value="Homodimeric domain of signal transducing histidine kinase"/>
    <property type="match status" value="1"/>
</dbReference>
<keyword evidence="6" id="KW-0418">Kinase</keyword>
<dbReference type="InterPro" id="IPR004358">
    <property type="entry name" value="Sig_transdc_His_kin-like_C"/>
</dbReference>
<dbReference type="Gene3D" id="3.30.565.10">
    <property type="entry name" value="Histidine kinase-like ATPase, C-terminal domain"/>
    <property type="match status" value="1"/>
</dbReference>
<dbReference type="AlphaFoldDB" id="A0A9N7JMS1"/>
<comment type="catalytic activity">
    <reaction evidence="1">
        <text>ATP + protein L-histidine = ADP + protein N-phospho-L-histidine.</text>
        <dbReference type="EC" id="2.7.13.3"/>
    </reaction>
</comment>
<protein>
    <recommendedName>
        <fullName evidence="3">histidine kinase</fullName>
        <ecNumber evidence="3">2.7.13.3</ecNumber>
    </recommendedName>
</protein>
<dbReference type="FunFam" id="3.30.565.10:FF:000006">
    <property type="entry name" value="Sensor histidine kinase WalK"/>
    <property type="match status" value="1"/>
</dbReference>
<dbReference type="CDD" id="cd00082">
    <property type="entry name" value="HisKA"/>
    <property type="match status" value="1"/>
</dbReference>
<dbReference type="PRINTS" id="PR00344">
    <property type="entry name" value="BCTRLSENSOR"/>
</dbReference>
<feature type="domain" description="PAC" evidence="10">
    <location>
        <begin position="217"/>
        <end position="269"/>
    </location>
</feature>
<evidence type="ECO:0000256" key="6">
    <source>
        <dbReference type="ARBA" id="ARBA00022777"/>
    </source>
</evidence>
<dbReference type="SMART" id="SM00387">
    <property type="entry name" value="HATPase_c"/>
    <property type="match status" value="1"/>
</dbReference>
<dbReference type="OrthoDB" id="9813394at2"/>
<feature type="domain" description="PAS" evidence="9">
    <location>
        <begin position="160"/>
        <end position="220"/>
    </location>
</feature>
<dbReference type="CDD" id="cd00130">
    <property type="entry name" value="PAS"/>
    <property type="match status" value="1"/>
</dbReference>
<evidence type="ECO:0000256" key="5">
    <source>
        <dbReference type="ARBA" id="ARBA00022679"/>
    </source>
</evidence>
<dbReference type="Pfam" id="PF02518">
    <property type="entry name" value="HATPase_c"/>
    <property type="match status" value="1"/>
</dbReference>
<dbReference type="SMART" id="SM00388">
    <property type="entry name" value="HisKA"/>
    <property type="match status" value="1"/>
</dbReference>
<dbReference type="NCBIfam" id="TIGR00229">
    <property type="entry name" value="sensory_box"/>
    <property type="match status" value="1"/>
</dbReference>
<dbReference type="GO" id="GO:0000155">
    <property type="term" value="F:phosphorelay sensor kinase activity"/>
    <property type="evidence" value="ECO:0007669"/>
    <property type="project" value="InterPro"/>
</dbReference>
<feature type="domain" description="Histidine kinase" evidence="8">
    <location>
        <begin position="277"/>
        <end position="499"/>
    </location>
</feature>
<evidence type="ECO:0000256" key="4">
    <source>
        <dbReference type="ARBA" id="ARBA00022553"/>
    </source>
</evidence>
<dbReference type="InterPro" id="IPR036890">
    <property type="entry name" value="HATPase_C_sf"/>
</dbReference>
<dbReference type="InterPro" id="IPR003594">
    <property type="entry name" value="HATPase_dom"/>
</dbReference>
<dbReference type="EMBL" id="CP023671">
    <property type="protein sequence ID" value="AYE35200.1"/>
    <property type="molecule type" value="Genomic_DNA"/>
</dbReference>
<name>A0A9N7JMS1_CLOSE</name>
<dbReference type="EC" id="2.7.13.3" evidence="3"/>
<keyword evidence="4" id="KW-0597">Phosphoprotein</keyword>
<dbReference type="SUPFAM" id="SSF55874">
    <property type="entry name" value="ATPase domain of HSP90 chaperone/DNA topoisomerase II/histidine kinase"/>
    <property type="match status" value="1"/>
</dbReference>
<dbReference type="PANTHER" id="PTHR43547:SF2">
    <property type="entry name" value="HYBRID SIGNAL TRANSDUCTION HISTIDINE KINASE C"/>
    <property type="match status" value="1"/>
</dbReference>
<evidence type="ECO:0000259" key="9">
    <source>
        <dbReference type="PROSITE" id="PS50112"/>
    </source>
</evidence>
<evidence type="ECO:0000259" key="10">
    <source>
        <dbReference type="PROSITE" id="PS50113"/>
    </source>
</evidence>
<dbReference type="KEGG" id="csep:CP523_12640"/>
<dbReference type="InterPro" id="IPR013655">
    <property type="entry name" value="PAS_fold_3"/>
</dbReference>
<dbReference type="InterPro" id="IPR003661">
    <property type="entry name" value="HisK_dim/P_dom"/>
</dbReference>
<dbReference type="PROSITE" id="PS50113">
    <property type="entry name" value="PAC"/>
    <property type="match status" value="1"/>
</dbReference>
<proteinExistence type="predicted"/>
<dbReference type="Gene3D" id="1.10.287.130">
    <property type="match status" value="1"/>
</dbReference>
<evidence type="ECO:0000256" key="7">
    <source>
        <dbReference type="ARBA" id="ARBA00023012"/>
    </source>
</evidence>
<evidence type="ECO:0000313" key="12">
    <source>
        <dbReference type="Proteomes" id="UP000280586"/>
    </source>
</evidence>
<reference evidence="11 12" key="1">
    <citation type="submission" date="2017-09" db="EMBL/GenBank/DDBJ databases">
        <authorList>
            <person name="Thomas P."/>
            <person name="Seyboldt C."/>
        </authorList>
    </citation>
    <scope>NUCLEOTIDE SEQUENCE [LARGE SCALE GENOMIC DNA]</scope>
    <source>
        <strain evidence="11 12">DSM 7534</strain>
    </source>
</reference>
<organism evidence="11 12">
    <name type="scientific">Clostridium septicum</name>
    <dbReference type="NCBI Taxonomy" id="1504"/>
    <lineage>
        <taxon>Bacteria</taxon>
        <taxon>Bacillati</taxon>
        <taxon>Bacillota</taxon>
        <taxon>Clostridia</taxon>
        <taxon>Eubacteriales</taxon>
        <taxon>Clostridiaceae</taxon>
        <taxon>Clostridium</taxon>
    </lineage>
</organism>
<comment type="subcellular location">
    <subcellularLocation>
        <location evidence="2">Membrane</location>
    </subcellularLocation>
</comment>
<keyword evidence="7" id="KW-0902">Two-component regulatory system</keyword>
<dbReference type="PROSITE" id="PS50112">
    <property type="entry name" value="PAS"/>
    <property type="match status" value="1"/>
</dbReference>
<evidence type="ECO:0000256" key="2">
    <source>
        <dbReference type="ARBA" id="ARBA00004370"/>
    </source>
</evidence>
<dbReference type="InterPro" id="IPR000700">
    <property type="entry name" value="PAS-assoc_C"/>
</dbReference>
<gene>
    <name evidence="11" type="ORF">CP523_12640</name>
</gene>
<evidence type="ECO:0000256" key="3">
    <source>
        <dbReference type="ARBA" id="ARBA00012438"/>
    </source>
</evidence>
<accession>A0A9N7JMS1</accession>
<evidence type="ECO:0000313" key="11">
    <source>
        <dbReference type="EMBL" id="AYE35200.1"/>
    </source>
</evidence>
<evidence type="ECO:0000256" key="1">
    <source>
        <dbReference type="ARBA" id="ARBA00000085"/>
    </source>
</evidence>